<evidence type="ECO:0000313" key="3">
    <source>
        <dbReference type="Proteomes" id="UP000053424"/>
    </source>
</evidence>
<dbReference type="InterPro" id="IPR032675">
    <property type="entry name" value="LRR_dom_sf"/>
</dbReference>
<feature type="compositionally biased region" description="Acidic residues" evidence="1">
    <location>
        <begin position="543"/>
        <end position="553"/>
    </location>
</feature>
<protein>
    <recommendedName>
        <fullName evidence="4">F-box domain-containing protein</fullName>
    </recommendedName>
</protein>
<evidence type="ECO:0000313" key="2">
    <source>
        <dbReference type="EMBL" id="KIM44339.1"/>
    </source>
</evidence>
<evidence type="ECO:0008006" key="4">
    <source>
        <dbReference type="Google" id="ProtNLM"/>
    </source>
</evidence>
<name>A0A0C3CJR8_HEBCY</name>
<feature type="compositionally biased region" description="Basic and acidic residues" evidence="1">
    <location>
        <begin position="554"/>
        <end position="564"/>
    </location>
</feature>
<reference evidence="2 3" key="1">
    <citation type="submission" date="2014-04" db="EMBL/GenBank/DDBJ databases">
        <authorList>
            <consortium name="DOE Joint Genome Institute"/>
            <person name="Kuo A."/>
            <person name="Gay G."/>
            <person name="Dore J."/>
            <person name="Kohler A."/>
            <person name="Nagy L.G."/>
            <person name="Floudas D."/>
            <person name="Copeland A."/>
            <person name="Barry K.W."/>
            <person name="Cichocki N."/>
            <person name="Veneault-Fourrey C."/>
            <person name="LaButti K."/>
            <person name="Lindquist E.A."/>
            <person name="Lipzen A."/>
            <person name="Lundell T."/>
            <person name="Morin E."/>
            <person name="Murat C."/>
            <person name="Sun H."/>
            <person name="Tunlid A."/>
            <person name="Henrissat B."/>
            <person name="Grigoriev I.V."/>
            <person name="Hibbett D.S."/>
            <person name="Martin F."/>
            <person name="Nordberg H.P."/>
            <person name="Cantor M.N."/>
            <person name="Hua S.X."/>
        </authorList>
    </citation>
    <scope>NUCLEOTIDE SEQUENCE [LARGE SCALE GENOMIC DNA]</scope>
    <source>
        <strain evidence="3">h7</strain>
    </source>
</reference>
<feature type="region of interest" description="Disordered" evidence="1">
    <location>
        <begin position="514"/>
        <end position="564"/>
    </location>
</feature>
<dbReference type="HOGENOM" id="CLU_024210_0_0_1"/>
<feature type="compositionally biased region" description="Basic and acidic residues" evidence="1">
    <location>
        <begin position="525"/>
        <end position="542"/>
    </location>
</feature>
<dbReference type="SUPFAM" id="SSF52047">
    <property type="entry name" value="RNI-like"/>
    <property type="match status" value="1"/>
</dbReference>
<sequence length="564" mass="62699">MAVREADSPFLSLAPELIQAIADALALDTAKNLRLTCKQFGEFLNPRLFRELTISFSLSTYEKDLAKVRILATTDCHAASSGTQMLKIASVSPAYNPVPRAWKLVDDEWVMDPGSEVPPEIRAAEEELKKYLFKAIASLKNVQSVEWKPGYKDGDWAQIDVMNALKTLPNLRVIILHASLFKVPPSLQDLSNIQKISACDVTVQHTPGILDNISKLVAQSPKLTSIDMTGSARYAGGKCASLHDIFKHYPQGFPPLQLQRLSLEYYLVKLDEVTLPHLRHLTSLNLMYIEEPFGGRRRWGTHEPSGSESSEGNQTYGSTFDDIWEALKISGIYLQELALDIVVPSFLEYLASYSGLKKLRLIPGGFDEGDSSDSMANQFFSAPLTNHVQSLEYLSISALYEGSWCFGPWNQAIVSRCTNLKALEMAITSRSIEDVDSKGNMIGRLLDTVSDFMPKLERLIILTADLEAFRDAMCGNPSMDHAASSARAIITSVKMYRSLPTCHRLPHLTVVDDPPRTFIPLGPDESGRLHYTDTKPSSRDDDLSSQDDDLSSLDDDRSFRDGDL</sequence>
<accession>A0A0C3CJR8</accession>
<dbReference type="Gene3D" id="3.80.10.10">
    <property type="entry name" value="Ribonuclease Inhibitor"/>
    <property type="match status" value="1"/>
</dbReference>
<keyword evidence="3" id="KW-1185">Reference proteome</keyword>
<reference evidence="3" key="2">
    <citation type="submission" date="2015-01" db="EMBL/GenBank/DDBJ databases">
        <title>Evolutionary Origins and Diversification of the Mycorrhizal Mutualists.</title>
        <authorList>
            <consortium name="DOE Joint Genome Institute"/>
            <consortium name="Mycorrhizal Genomics Consortium"/>
            <person name="Kohler A."/>
            <person name="Kuo A."/>
            <person name="Nagy L.G."/>
            <person name="Floudas D."/>
            <person name="Copeland A."/>
            <person name="Barry K.W."/>
            <person name="Cichocki N."/>
            <person name="Veneault-Fourrey C."/>
            <person name="LaButti K."/>
            <person name="Lindquist E.A."/>
            <person name="Lipzen A."/>
            <person name="Lundell T."/>
            <person name="Morin E."/>
            <person name="Murat C."/>
            <person name="Riley R."/>
            <person name="Ohm R."/>
            <person name="Sun H."/>
            <person name="Tunlid A."/>
            <person name="Henrissat B."/>
            <person name="Grigoriev I.V."/>
            <person name="Hibbett D.S."/>
            <person name="Martin F."/>
        </authorList>
    </citation>
    <scope>NUCLEOTIDE SEQUENCE [LARGE SCALE GENOMIC DNA]</scope>
    <source>
        <strain evidence="3">h7</strain>
    </source>
</reference>
<dbReference type="AlphaFoldDB" id="A0A0C3CJR8"/>
<evidence type="ECO:0000256" key="1">
    <source>
        <dbReference type="SAM" id="MobiDB-lite"/>
    </source>
</evidence>
<proteinExistence type="predicted"/>
<organism evidence="2 3">
    <name type="scientific">Hebeloma cylindrosporum</name>
    <dbReference type="NCBI Taxonomy" id="76867"/>
    <lineage>
        <taxon>Eukaryota</taxon>
        <taxon>Fungi</taxon>
        <taxon>Dikarya</taxon>
        <taxon>Basidiomycota</taxon>
        <taxon>Agaricomycotina</taxon>
        <taxon>Agaricomycetes</taxon>
        <taxon>Agaricomycetidae</taxon>
        <taxon>Agaricales</taxon>
        <taxon>Agaricineae</taxon>
        <taxon>Hymenogastraceae</taxon>
        <taxon>Hebeloma</taxon>
    </lineage>
</organism>
<dbReference type="EMBL" id="KN831774">
    <property type="protein sequence ID" value="KIM44339.1"/>
    <property type="molecule type" value="Genomic_DNA"/>
</dbReference>
<dbReference type="OrthoDB" id="3541472at2759"/>
<gene>
    <name evidence="2" type="ORF">M413DRAFT_379456</name>
</gene>
<dbReference type="Proteomes" id="UP000053424">
    <property type="component" value="Unassembled WGS sequence"/>
</dbReference>